<dbReference type="Gene3D" id="2.60.120.1440">
    <property type="match status" value="1"/>
</dbReference>
<organism evidence="4 5">
    <name type="scientific">Ohtaekwangia kribbensis</name>
    <dbReference type="NCBI Taxonomy" id="688913"/>
    <lineage>
        <taxon>Bacteria</taxon>
        <taxon>Pseudomonadati</taxon>
        <taxon>Bacteroidota</taxon>
        <taxon>Cytophagia</taxon>
        <taxon>Cytophagales</taxon>
        <taxon>Fulvivirgaceae</taxon>
        <taxon>Ohtaekwangia</taxon>
    </lineage>
</organism>
<feature type="domain" description="FecR protein" evidence="2">
    <location>
        <begin position="130"/>
        <end position="215"/>
    </location>
</feature>
<evidence type="ECO:0000259" key="3">
    <source>
        <dbReference type="Pfam" id="PF16344"/>
    </source>
</evidence>
<dbReference type="PANTHER" id="PTHR30273">
    <property type="entry name" value="PERIPLASMIC SIGNAL SENSOR AND SIGMA FACTOR ACTIVATOR FECR-RELATED"/>
    <property type="match status" value="1"/>
</dbReference>
<dbReference type="PANTHER" id="PTHR30273:SF2">
    <property type="entry name" value="PROTEIN FECR"/>
    <property type="match status" value="1"/>
</dbReference>
<name>A0ABW3KC21_9BACT</name>
<feature type="transmembrane region" description="Helical" evidence="1">
    <location>
        <begin position="86"/>
        <end position="108"/>
    </location>
</feature>
<dbReference type="EMBL" id="JBHTKA010000016">
    <property type="protein sequence ID" value="MFD1003492.1"/>
    <property type="molecule type" value="Genomic_DNA"/>
</dbReference>
<reference evidence="5" key="1">
    <citation type="journal article" date="2019" name="Int. J. Syst. Evol. Microbiol.">
        <title>The Global Catalogue of Microorganisms (GCM) 10K type strain sequencing project: providing services to taxonomists for standard genome sequencing and annotation.</title>
        <authorList>
            <consortium name="The Broad Institute Genomics Platform"/>
            <consortium name="The Broad Institute Genome Sequencing Center for Infectious Disease"/>
            <person name="Wu L."/>
            <person name="Ma J."/>
        </authorList>
    </citation>
    <scope>NUCLEOTIDE SEQUENCE [LARGE SCALE GENOMIC DNA]</scope>
    <source>
        <strain evidence="5">CCUG 58938</strain>
    </source>
</reference>
<dbReference type="PIRSF" id="PIRSF018266">
    <property type="entry name" value="FecR"/>
    <property type="match status" value="1"/>
</dbReference>
<dbReference type="Pfam" id="PF04773">
    <property type="entry name" value="FecR"/>
    <property type="match status" value="1"/>
</dbReference>
<dbReference type="RefSeq" id="WP_377586253.1">
    <property type="nucleotide sequence ID" value="NZ_JBHTKA010000016.1"/>
</dbReference>
<dbReference type="Gene3D" id="3.55.50.30">
    <property type="match status" value="1"/>
</dbReference>
<gene>
    <name evidence="4" type="ORF">ACFQ21_29475</name>
</gene>
<evidence type="ECO:0000313" key="5">
    <source>
        <dbReference type="Proteomes" id="UP001597112"/>
    </source>
</evidence>
<dbReference type="Pfam" id="PF16344">
    <property type="entry name" value="FecR_C"/>
    <property type="match status" value="1"/>
</dbReference>
<sequence length="334" mass="37384">MDSARLTYLFHRYINRTCTEAERIEFLEMVNEPDYEVQVKDLMKGLWSKADGTERMSFARTERILVDILGDEEKEMVKHSSAFSRWGKAVALASCILVGIAGVGYYIVSPQTRSESIAELPQKVETHQIVKLPDGSVVVLNAGSSLEFPETFKGKKNREVTLRGEGYFDIKHDASAPFIVYTGKLRTTVLGTAFNIKAYPNDNDITVTVTRGKVKVSDDQKVIGIITPDQQIKFNKYQEASQQQRVDSKEVVSWSDRDIFFDDATLADVAKQLEQRFKVAIVLDNDTIKDCRFTATFVSGEDLNQILTVICEFNGSHFNRDATGVIHISGGAGC</sequence>
<dbReference type="InterPro" id="IPR012373">
    <property type="entry name" value="Ferrdict_sens_TM"/>
</dbReference>
<accession>A0ABW3KC21</accession>
<evidence type="ECO:0000313" key="4">
    <source>
        <dbReference type="EMBL" id="MFD1003492.1"/>
    </source>
</evidence>
<comment type="caution">
    <text evidence="4">The sequence shown here is derived from an EMBL/GenBank/DDBJ whole genome shotgun (WGS) entry which is preliminary data.</text>
</comment>
<keyword evidence="1" id="KW-0812">Transmembrane</keyword>
<keyword evidence="1" id="KW-1133">Transmembrane helix</keyword>
<evidence type="ECO:0000259" key="2">
    <source>
        <dbReference type="Pfam" id="PF04773"/>
    </source>
</evidence>
<keyword evidence="5" id="KW-1185">Reference proteome</keyword>
<proteinExistence type="predicted"/>
<keyword evidence="1" id="KW-0472">Membrane</keyword>
<evidence type="ECO:0000256" key="1">
    <source>
        <dbReference type="SAM" id="Phobius"/>
    </source>
</evidence>
<feature type="domain" description="Protein FecR C-terminal" evidence="3">
    <location>
        <begin position="259"/>
        <end position="321"/>
    </location>
</feature>
<dbReference type="Proteomes" id="UP001597112">
    <property type="component" value="Unassembled WGS sequence"/>
</dbReference>
<protein>
    <submittedName>
        <fullName evidence="4">FecR family protein</fullName>
    </submittedName>
</protein>
<dbReference type="InterPro" id="IPR006860">
    <property type="entry name" value="FecR"/>
</dbReference>
<dbReference type="InterPro" id="IPR032508">
    <property type="entry name" value="FecR_C"/>
</dbReference>